<feature type="region of interest" description="Disordered" evidence="2">
    <location>
        <begin position="1333"/>
        <end position="1408"/>
    </location>
</feature>
<feature type="region of interest" description="Disordered" evidence="2">
    <location>
        <begin position="445"/>
        <end position="467"/>
    </location>
</feature>
<proteinExistence type="predicted"/>
<dbReference type="InterPro" id="IPR051191">
    <property type="entry name" value="DCAF12"/>
</dbReference>
<feature type="compositionally biased region" description="Polar residues" evidence="2">
    <location>
        <begin position="739"/>
        <end position="759"/>
    </location>
</feature>
<evidence type="ECO:0000256" key="2">
    <source>
        <dbReference type="SAM" id="MobiDB-lite"/>
    </source>
</evidence>
<feature type="compositionally biased region" description="Low complexity" evidence="2">
    <location>
        <begin position="723"/>
        <end position="738"/>
    </location>
</feature>
<dbReference type="STRING" id="431595.K3WX63"/>
<feature type="region of interest" description="Disordered" evidence="2">
    <location>
        <begin position="703"/>
        <end position="792"/>
    </location>
</feature>
<sequence>MGKASSPVKKAPGALNSKAAPNVPREVVGARSFDDSLVLDGRVERVESTIVNRETATHLAFAKSRKDDFAFAPSPHYVQILNNYCHWDRDASHSSILVVVGQPGNGKSAMLAHWVEERRRSEEGAEELIYEHYSGCSYDSVKLSLFLFRFMAQIRTTYMLRDFELPREHEEEKLKFSFGRCLEAAVGRTNHISGTNSKLKRIILVLDGIDCIRNEDGGDSLSWLPTSFPANVRIIVSATQTTVRGKNHLRCCKWTIRKPIAYEEKYSRTIDGDEKEQIVTSPGSSSPLYVRLLLHALELFEPTHNEARKHWLKTATQTNELHVIYELLMKQWNKVLLSDLNDSYHRYKAMFDAANNNDMHGAFAGMIPPDPAELENLQTAIEQRALLVRHTLSLLAVSRYGLTDADFAKLFGDSVPKHVCQQMLKLLRPHVIQIRRHDCKLGAGNNNATNTSLQTTNSSSGNNNNSSSNNHDVVLLNDLSHNQLRLITRYGFLRDDHLRSCYYRELANYFEAMDACQRRVDELPVQLERCAAWSSLQNALVDIKMFQLWWSERNRQEFFSYWMVLRNNCSIHDPVDDFIRSLDEYVARENPSADQLLALFLTITDFLRAWQKIDDSKGGHLVVNRPEPPQLQEFITSLGSFTIAHLSESEAKKTQQEIDALCIHADDGYYVRRWLWAQFPLIGIAFETRFLRNVLASRFPGTTEGANAANEDSQQQQAYMTLSASSTSLSSNPGNNNSTQPHTSDAQSISKGHSFNPQKGTILPKSIASMDKSKSSPIAKRKPLPVKTLLPTNSSNGCSSPFDAIPEDDFGAFEFLSPENSEISIASVSKLETHLMDLRMKYDKLKFAAKEKNGNLKTLESRLLDTKAQAKATGQSASKMDDLLEQIRQVNDDAVVGRQRSDYYKSILRHCEVNPARDPNTIENAETIVNKLKQEVIGLQQKAQVISYEKRLASIEVPKLLQVIQDKSKTHQTALARLRFRQELNHRVHSNLIANKLSTFAGSSNQALHDDGSRNHVDAFHAQSSPAKNPMMRFADAVGGETSNTADLRSSELISGGSGRRATPVEDTSFLRAKDKLLHKKEATAERQKKAEYLKMYVGSAYKDDGILGALRQVGINKPEDAQVYWQDQLDHAAQLEGEEKAGEQRVTETRELLATLQAQFVNLKLGGCSLGNELAANGCTASGTGTGTSSTIGLASGASDEGGGTSKSHNIKVLEQQLAETVTSNQQKKERSARLKLLSEKLHLGLLHVAQIVGVASAQQMDSLALGDSIEQVVRLFLGDESHLQSSSSTNLRRKNSARVMGLANQAGSHPFLPPNTRTASDKIRYNVRVLKHQTRSMNPYVGDGGKPDDNDDEESESDNDAYDSALPTTGGLVDGVKKRQDIKNQSKMELHKKEAEKKRAEKKRKA</sequence>
<accession>K3WX63</accession>
<reference evidence="4" key="3">
    <citation type="submission" date="2015-02" db="UniProtKB">
        <authorList>
            <consortium name="EnsemblProtists"/>
        </authorList>
    </citation>
    <scope>IDENTIFICATION</scope>
    <source>
        <strain evidence="4">DAOM BR144</strain>
    </source>
</reference>
<evidence type="ECO:0000259" key="3">
    <source>
        <dbReference type="Pfam" id="PF24883"/>
    </source>
</evidence>
<dbReference type="EnsemblProtists" id="PYU1_T009561">
    <property type="protein sequence ID" value="PYU1_T009561"/>
    <property type="gene ID" value="PYU1_G009543"/>
</dbReference>
<evidence type="ECO:0000256" key="1">
    <source>
        <dbReference type="ARBA" id="ARBA00022737"/>
    </source>
</evidence>
<keyword evidence="1" id="KW-0677">Repeat</keyword>
<dbReference type="Proteomes" id="UP000019132">
    <property type="component" value="Unassembled WGS sequence"/>
</dbReference>
<dbReference type="OMA" id="YVRRWLW"/>
<protein>
    <recommendedName>
        <fullName evidence="3">Nephrocystin 3-like N-terminal domain-containing protein</fullName>
    </recommendedName>
</protein>
<dbReference type="VEuPathDB" id="FungiDB:PYU1_G009543"/>
<dbReference type="InterPro" id="IPR027417">
    <property type="entry name" value="P-loop_NTPase"/>
</dbReference>
<dbReference type="Gene3D" id="3.40.50.300">
    <property type="entry name" value="P-loop containing nucleotide triphosphate hydrolases"/>
    <property type="match status" value="1"/>
</dbReference>
<dbReference type="HOGENOM" id="CLU_004751_0_0_1"/>
<dbReference type="SUPFAM" id="SSF52540">
    <property type="entry name" value="P-loop containing nucleoside triphosphate hydrolases"/>
    <property type="match status" value="1"/>
</dbReference>
<evidence type="ECO:0000313" key="5">
    <source>
        <dbReference type="Proteomes" id="UP000019132"/>
    </source>
</evidence>
<dbReference type="eggNOG" id="ENOG502RTAV">
    <property type="taxonomic scope" value="Eukaryota"/>
</dbReference>
<name>K3WX63_GLOUD</name>
<evidence type="ECO:0000313" key="4">
    <source>
        <dbReference type="EnsemblProtists" id="PYU1_T009561"/>
    </source>
</evidence>
<feature type="compositionally biased region" description="Polar residues" evidence="2">
    <location>
        <begin position="710"/>
        <end position="722"/>
    </location>
</feature>
<dbReference type="EMBL" id="GL376622">
    <property type="status" value="NOT_ANNOTATED_CDS"/>
    <property type="molecule type" value="Genomic_DNA"/>
</dbReference>
<reference evidence="5" key="2">
    <citation type="submission" date="2010-04" db="EMBL/GenBank/DDBJ databases">
        <authorList>
            <person name="Buell R."/>
            <person name="Hamilton J."/>
            <person name="Hostetler J."/>
        </authorList>
    </citation>
    <scope>NUCLEOTIDE SEQUENCE [LARGE SCALE GENOMIC DNA]</scope>
    <source>
        <strain evidence="5">DAOM:BR144</strain>
    </source>
</reference>
<reference evidence="5" key="1">
    <citation type="journal article" date="2010" name="Genome Biol.">
        <title>Genome sequence of the necrotrophic plant pathogen Pythium ultimum reveals original pathogenicity mechanisms and effector repertoire.</title>
        <authorList>
            <person name="Levesque C.A."/>
            <person name="Brouwer H."/>
            <person name="Cano L."/>
            <person name="Hamilton J.P."/>
            <person name="Holt C."/>
            <person name="Huitema E."/>
            <person name="Raffaele S."/>
            <person name="Robideau G.P."/>
            <person name="Thines M."/>
            <person name="Win J."/>
            <person name="Zerillo M.M."/>
            <person name="Beakes G.W."/>
            <person name="Boore J.L."/>
            <person name="Busam D."/>
            <person name="Dumas B."/>
            <person name="Ferriera S."/>
            <person name="Fuerstenberg S.I."/>
            <person name="Gachon C.M."/>
            <person name="Gaulin E."/>
            <person name="Govers F."/>
            <person name="Grenville-Briggs L."/>
            <person name="Horner N."/>
            <person name="Hostetler J."/>
            <person name="Jiang R.H."/>
            <person name="Johnson J."/>
            <person name="Krajaejun T."/>
            <person name="Lin H."/>
            <person name="Meijer H.J."/>
            <person name="Moore B."/>
            <person name="Morris P."/>
            <person name="Phuntmart V."/>
            <person name="Puiu D."/>
            <person name="Shetty J."/>
            <person name="Stajich J.E."/>
            <person name="Tripathy S."/>
            <person name="Wawra S."/>
            <person name="van West P."/>
            <person name="Whitty B.R."/>
            <person name="Coutinho P.M."/>
            <person name="Henrissat B."/>
            <person name="Martin F."/>
            <person name="Thomas P.D."/>
            <person name="Tyler B.M."/>
            <person name="De Vries R.P."/>
            <person name="Kamoun S."/>
            <person name="Yandell M."/>
            <person name="Tisserat N."/>
            <person name="Buell C.R."/>
        </authorList>
    </citation>
    <scope>NUCLEOTIDE SEQUENCE</scope>
    <source>
        <strain evidence="5">DAOM:BR144</strain>
    </source>
</reference>
<feature type="domain" description="Nephrocystin 3-like N-terminal" evidence="3">
    <location>
        <begin position="83"/>
        <end position="236"/>
    </location>
</feature>
<dbReference type="InParanoid" id="K3WX63"/>
<feature type="compositionally biased region" description="Basic and acidic residues" evidence="2">
    <location>
        <begin position="1377"/>
        <end position="1401"/>
    </location>
</feature>
<dbReference type="PANTHER" id="PTHR19860">
    <property type="entry name" value="DDB1- AND CUL4-ASSOCIATED FACTOR 12-RELATED"/>
    <property type="match status" value="1"/>
</dbReference>
<feature type="compositionally biased region" description="Acidic residues" evidence="2">
    <location>
        <begin position="1351"/>
        <end position="1363"/>
    </location>
</feature>
<dbReference type="PANTHER" id="PTHR19860:SF40">
    <property type="entry name" value="WD40 REPEAT-CONTAINING PROTEIN"/>
    <property type="match status" value="1"/>
</dbReference>
<keyword evidence="5" id="KW-1185">Reference proteome</keyword>
<organism evidence="4 5">
    <name type="scientific">Globisporangium ultimum (strain ATCC 200006 / CBS 805.95 / DAOM BR144)</name>
    <name type="common">Pythium ultimum</name>
    <dbReference type="NCBI Taxonomy" id="431595"/>
    <lineage>
        <taxon>Eukaryota</taxon>
        <taxon>Sar</taxon>
        <taxon>Stramenopiles</taxon>
        <taxon>Oomycota</taxon>
        <taxon>Peronosporomycetes</taxon>
        <taxon>Pythiales</taxon>
        <taxon>Pythiaceae</taxon>
        <taxon>Globisporangium</taxon>
    </lineage>
</organism>
<dbReference type="InterPro" id="IPR056884">
    <property type="entry name" value="NPHP3-like_N"/>
</dbReference>
<dbReference type="Pfam" id="PF24883">
    <property type="entry name" value="NPHP3_N"/>
    <property type="match status" value="1"/>
</dbReference>